<dbReference type="SUPFAM" id="SSF52540">
    <property type="entry name" value="P-loop containing nucleoside triphosphate hydrolases"/>
    <property type="match status" value="1"/>
</dbReference>
<keyword evidence="2 3" id="KW-0342">GTP-binding</keyword>
<dbReference type="GO" id="GO:0003924">
    <property type="term" value="F:GTPase activity"/>
    <property type="evidence" value="ECO:0007669"/>
    <property type="project" value="InterPro"/>
</dbReference>
<dbReference type="CDD" id="cd01859">
    <property type="entry name" value="MJ1464"/>
    <property type="match status" value="1"/>
</dbReference>
<dbReference type="PROSITE" id="PS51721">
    <property type="entry name" value="G_CP"/>
    <property type="match status" value="1"/>
</dbReference>
<proteinExistence type="inferred from homology"/>
<dbReference type="Gene3D" id="3.40.50.300">
    <property type="entry name" value="P-loop containing nucleotide triphosphate hydrolases"/>
    <property type="match status" value="1"/>
</dbReference>
<dbReference type="Pfam" id="PF01926">
    <property type="entry name" value="MMR_HSR1"/>
    <property type="match status" value="1"/>
</dbReference>
<dbReference type="InterPro" id="IPR050755">
    <property type="entry name" value="TRAFAC_YlqF/YawG_RiboMat"/>
</dbReference>
<dbReference type="InterPro" id="IPR030378">
    <property type="entry name" value="G_CP_dom"/>
</dbReference>
<keyword evidence="1 3" id="KW-0547">Nucleotide-binding</keyword>
<evidence type="ECO:0000313" key="5">
    <source>
        <dbReference type="EMBL" id="HHP68008.1"/>
    </source>
</evidence>
<dbReference type="Pfam" id="PF00009">
    <property type="entry name" value="GTP_EFTU"/>
    <property type="match status" value="1"/>
</dbReference>
<organism evidence="5">
    <name type="scientific">Thermogladius calderae</name>
    <dbReference type="NCBI Taxonomy" id="1200300"/>
    <lineage>
        <taxon>Archaea</taxon>
        <taxon>Thermoproteota</taxon>
        <taxon>Thermoprotei</taxon>
        <taxon>Desulfurococcales</taxon>
        <taxon>Desulfurococcaceae</taxon>
        <taxon>Thermogladius</taxon>
    </lineage>
</organism>
<dbReference type="InterPro" id="IPR006073">
    <property type="entry name" value="GTP-bd"/>
</dbReference>
<name>A0A7J3XZ21_9CREN</name>
<evidence type="ECO:0000256" key="3">
    <source>
        <dbReference type="PIRNR" id="PIRNR006230"/>
    </source>
</evidence>
<dbReference type="InterPro" id="IPR023179">
    <property type="entry name" value="GTP-bd_ortho_bundle_sf"/>
</dbReference>
<dbReference type="AlphaFoldDB" id="A0A7J3XZ21"/>
<reference evidence="5" key="1">
    <citation type="journal article" date="2020" name="mSystems">
        <title>Genome- and Community-Level Interaction Insights into Carbon Utilization and Element Cycling Functions of Hydrothermarchaeota in Hydrothermal Sediment.</title>
        <authorList>
            <person name="Zhou Z."/>
            <person name="Liu Y."/>
            <person name="Xu W."/>
            <person name="Pan J."/>
            <person name="Luo Z.H."/>
            <person name="Li M."/>
        </authorList>
    </citation>
    <scope>NUCLEOTIDE SEQUENCE [LARGE SCALE GENOMIC DNA]</scope>
    <source>
        <strain evidence="5">SpSt-110</strain>
    </source>
</reference>
<feature type="domain" description="CP-type G" evidence="4">
    <location>
        <begin position="13"/>
        <end position="170"/>
    </location>
</feature>
<dbReference type="InterPro" id="IPR000795">
    <property type="entry name" value="T_Tr_GTP-bd_dom"/>
</dbReference>
<comment type="caution">
    <text evidence="5">The sequence shown here is derived from an EMBL/GenBank/DDBJ whole genome shotgun (WGS) entry which is preliminary data.</text>
</comment>
<comment type="similarity">
    <text evidence="3">Belongs to the TRAFAC class YlqF/YawG GTPase family. MTG1 subfamily.</text>
</comment>
<gene>
    <name evidence="5" type="primary">rsgA</name>
    <name evidence="5" type="ORF">ENM60_04395</name>
</gene>
<accession>A0A7J3XZ21</accession>
<dbReference type="PIRSF" id="PIRSF006230">
    <property type="entry name" value="MG442"/>
    <property type="match status" value="1"/>
</dbReference>
<evidence type="ECO:0000259" key="4">
    <source>
        <dbReference type="PROSITE" id="PS51721"/>
    </source>
</evidence>
<dbReference type="Gene3D" id="1.10.1580.10">
    <property type="match status" value="1"/>
</dbReference>
<dbReference type="GO" id="GO:0005525">
    <property type="term" value="F:GTP binding"/>
    <property type="evidence" value="ECO:0007669"/>
    <property type="project" value="UniProtKB-KW"/>
</dbReference>
<dbReference type="InterPro" id="IPR027417">
    <property type="entry name" value="P-loop_NTPase"/>
</dbReference>
<evidence type="ECO:0000256" key="1">
    <source>
        <dbReference type="ARBA" id="ARBA00022741"/>
    </source>
</evidence>
<dbReference type="InterPro" id="IPR016478">
    <property type="entry name" value="GTPase_MTG1"/>
</dbReference>
<dbReference type="PANTHER" id="PTHR11089">
    <property type="entry name" value="GTP-BINDING PROTEIN-RELATED"/>
    <property type="match status" value="1"/>
</dbReference>
<dbReference type="EMBL" id="DRYK01000055">
    <property type="protein sequence ID" value="HHP68008.1"/>
    <property type="molecule type" value="Genomic_DNA"/>
</dbReference>
<evidence type="ECO:0000256" key="2">
    <source>
        <dbReference type="ARBA" id="ARBA00023134"/>
    </source>
</evidence>
<sequence length="270" mass="30308">MSRKPRFFRLMSWGEVRRVIDSADVVLHVLDARDPVSTFSRRVAEIAREQGKPMILLLNKSDLVPREVAEAWKKRFSREGYTCVYASATRRQGTLILRRTIKRVAPHLPVTVAVVGFPKTGKSSIINALKGRHSAPTSPYPGSPGYTRGFQFIRVDRDILLIDTPGVIPIEGDQLERVVRGTPVELLDDPVGVASMLVKRVLERNPEAIKKAYGIESKDPDEILSIIAARHGWLYKKTGEPLLEEAARKVIRDFHDGLIPYFVDPKEPPG</sequence>
<dbReference type="PANTHER" id="PTHR11089:SF30">
    <property type="entry name" value="GUANINE NUCLEOTIDE-BINDING PROTEIN-LIKE 3 HOMOLOG"/>
    <property type="match status" value="1"/>
</dbReference>
<protein>
    <submittedName>
        <fullName evidence="5">GTPase RsgA</fullName>
    </submittedName>
</protein>